<accession>R7ZVN9</accession>
<evidence type="ECO:0000313" key="2">
    <source>
        <dbReference type="Proteomes" id="UP000013909"/>
    </source>
</evidence>
<dbReference type="RefSeq" id="WP_010853410.1">
    <property type="nucleotide sequence ID" value="NZ_AQHR01000041.1"/>
</dbReference>
<dbReference type="STRING" id="1232681.ADIS_1266"/>
<evidence type="ECO:0000313" key="1">
    <source>
        <dbReference type="EMBL" id="EON78069.1"/>
    </source>
</evidence>
<dbReference type="Proteomes" id="UP000013909">
    <property type="component" value="Unassembled WGS sequence"/>
</dbReference>
<proteinExistence type="predicted"/>
<protein>
    <submittedName>
        <fullName evidence="1">Uncharacterized protein</fullName>
    </submittedName>
</protein>
<keyword evidence="2" id="KW-1185">Reference proteome</keyword>
<sequence length="327" mass="39270">MRLYKYLIYCIFLCVPIFEGFSNDLLQKRWINLNPLDCESIIILDLREDESYFLSREEKIKIRWELKSNKSLIITTEEGEIWKLKYKIKNDFLQLQMAEQSITMANIDCITNIDKSYSFLMGDLTESCWVDRTRFRVDSYFDFMDNGLGNFSYENDSDVLNQRIRWRLEEFSDFYYLNIRMVMEYKILLVEWNESFIKGMMVNSGKLESVILEKEIWDIPKKYEKERLLVGDWELQNYKPSVIYSRAPLSISIRFENESFHYVLKHVYNNEESSENGFLKLSKNTMVLLLEKTPAQEPLWFEIIELTRNKLSLSISGDSYIYRRVEN</sequence>
<gene>
    <name evidence="1" type="ORF">ADIS_1266</name>
</gene>
<dbReference type="OrthoDB" id="924847at2"/>
<dbReference type="EMBL" id="AQHR01000041">
    <property type="protein sequence ID" value="EON78069.1"/>
    <property type="molecule type" value="Genomic_DNA"/>
</dbReference>
<reference evidence="1 2" key="1">
    <citation type="submission" date="2013-02" db="EMBL/GenBank/DDBJ databases">
        <title>A novel strain isolated from Lonar lake, Maharashtra, India.</title>
        <authorList>
            <person name="Singh A."/>
        </authorList>
    </citation>
    <scope>NUCLEOTIDE SEQUENCE [LARGE SCALE GENOMIC DNA]</scope>
    <source>
        <strain evidence="1 2">AK24</strain>
    </source>
</reference>
<dbReference type="AlphaFoldDB" id="R7ZVN9"/>
<name>R7ZVN9_9BACT</name>
<organism evidence="1 2">
    <name type="scientific">Lunatimonas lonarensis</name>
    <dbReference type="NCBI Taxonomy" id="1232681"/>
    <lineage>
        <taxon>Bacteria</taxon>
        <taxon>Pseudomonadati</taxon>
        <taxon>Bacteroidota</taxon>
        <taxon>Cytophagia</taxon>
        <taxon>Cytophagales</taxon>
        <taxon>Cyclobacteriaceae</taxon>
    </lineage>
</organism>
<comment type="caution">
    <text evidence="1">The sequence shown here is derived from an EMBL/GenBank/DDBJ whole genome shotgun (WGS) entry which is preliminary data.</text>
</comment>